<keyword evidence="2" id="KW-0732">Signal</keyword>
<accession>A0AAE8HQD0</accession>
<name>A0AAE8HQD0_9HYPH</name>
<feature type="region of interest" description="Disordered" evidence="1">
    <location>
        <begin position="359"/>
        <end position="410"/>
    </location>
</feature>
<evidence type="ECO:0000256" key="2">
    <source>
        <dbReference type="SAM" id="SignalP"/>
    </source>
</evidence>
<gene>
    <name evidence="3" type="ORF">MCBMB27_02214</name>
    <name evidence="4" type="ORF">SAMN05192567_106163</name>
</gene>
<dbReference type="RefSeq" id="WP_075380381.1">
    <property type="nucleotide sequence ID" value="NZ_CP015367.1"/>
</dbReference>
<protein>
    <recommendedName>
        <fullName evidence="7">AsmA-like C-terminal domain-containing protein</fullName>
    </recommendedName>
</protein>
<reference evidence="4 6" key="2">
    <citation type="submission" date="2016-10" db="EMBL/GenBank/DDBJ databases">
        <authorList>
            <person name="Varghese N."/>
            <person name="Submissions S."/>
        </authorList>
    </citation>
    <scope>NUCLEOTIDE SEQUENCE [LARGE SCALE GENOMIC DNA]</scope>
    <source>
        <strain evidence="4 6">CBMB27</strain>
    </source>
</reference>
<dbReference type="EMBL" id="FOPK01000006">
    <property type="protein sequence ID" value="SFG67151.1"/>
    <property type="molecule type" value="Genomic_DNA"/>
</dbReference>
<dbReference type="KEGG" id="mphy:MCBMB27_02214"/>
<reference evidence="3 5" key="1">
    <citation type="submission" date="2016-04" db="EMBL/GenBank/DDBJ databases">
        <title>Complete genome sequencing and analysis of CBMB27, Methylobacterium phyllosphaerae isolated from leaf tissues of rice (Oryza sativa L.).</title>
        <authorList>
            <person name="Lee Y."/>
            <person name="Hwangbo K."/>
            <person name="Chung H."/>
            <person name="Yoo J."/>
            <person name="Kim K.Y."/>
            <person name="Sa T.M."/>
            <person name="Um Y."/>
            <person name="Madhaiyan M."/>
        </authorList>
    </citation>
    <scope>NUCLEOTIDE SEQUENCE [LARGE SCALE GENOMIC DNA]</scope>
    <source>
        <strain evidence="3 5">CBMB27</strain>
    </source>
</reference>
<feature type="chain" id="PRO_5041908085" description="AsmA-like C-terminal domain-containing protein" evidence="2">
    <location>
        <begin position="32"/>
        <end position="640"/>
    </location>
</feature>
<dbReference type="Proteomes" id="UP000199140">
    <property type="component" value="Unassembled WGS sequence"/>
</dbReference>
<dbReference type="AlphaFoldDB" id="A0AAE8HQD0"/>
<evidence type="ECO:0000313" key="5">
    <source>
        <dbReference type="Proteomes" id="UP000185487"/>
    </source>
</evidence>
<organism evidence="4 6">
    <name type="scientific">Methylobacterium phyllosphaerae</name>
    <dbReference type="NCBI Taxonomy" id="418223"/>
    <lineage>
        <taxon>Bacteria</taxon>
        <taxon>Pseudomonadati</taxon>
        <taxon>Pseudomonadota</taxon>
        <taxon>Alphaproteobacteria</taxon>
        <taxon>Hyphomicrobiales</taxon>
        <taxon>Methylobacteriaceae</taxon>
        <taxon>Methylobacterium</taxon>
    </lineage>
</organism>
<evidence type="ECO:0000313" key="4">
    <source>
        <dbReference type="EMBL" id="SFG67151.1"/>
    </source>
</evidence>
<feature type="compositionally biased region" description="Basic and acidic residues" evidence="1">
    <location>
        <begin position="367"/>
        <end position="378"/>
    </location>
</feature>
<evidence type="ECO:0000256" key="1">
    <source>
        <dbReference type="SAM" id="MobiDB-lite"/>
    </source>
</evidence>
<dbReference type="Proteomes" id="UP000185487">
    <property type="component" value="Chromosome"/>
</dbReference>
<feature type="signal peptide" evidence="2">
    <location>
        <begin position="1"/>
        <end position="31"/>
    </location>
</feature>
<evidence type="ECO:0000313" key="3">
    <source>
        <dbReference type="EMBL" id="APT31505.1"/>
    </source>
</evidence>
<keyword evidence="5" id="KW-1185">Reference proteome</keyword>
<sequence>MNHPKARLRLRSAWATTGILVLLGLAPAPLAAQEGAAAVQDVTVTDVVIPLGGTLLKAPKLTASGTRLSKEDLAAILRPDSNVPWEQRLARLDAGSLTVPVLTSENADPGDNRQTVTYRDVVARDIRAGRVGELTAAGATVSSVAGPNRGSGTYGQVRATDLDLAALSRLYTVPGDGKGPVQRVYGTIQVSDVTYSDARGTTVKIARLDGRDLGGRQIPDGWSGAFAIVAGGFDGSSDRRPLAAAAADLIAATAVGSLEMQGLSVSDSDPKGPVLFEIGRAAYTSAGSEGTTVLDNLALSRGSLRVHVGRLAVLGTSLVPTVAALQGIAAEPTAGPGFSDIEMRRLTPKLGNLTLSDLSIELPPEGEPERAPPRDGRAPARGGLSDTGRAGPGRPADPRTGDTAADPLALSVSPRPVRRIALREATLALGAPNDGVPSATRLSLSGLSLPADLVAGAPIIGMLPVYGYRDLDLDLVADATLDEKARDLALREVTVSGRDIGTVRLSGTLGGIGPELFSGTLPAATMVMFSGSAKALDLTVENAGLFERFLAAQSKDLSLKPDELRKEYVTASLLGVPIILGNSAAAKGIGAAMGQFVMKPGKLVVHAKSKEPAGIGFIDLGAARSPAAVLDRLDVEAKAN</sequence>
<evidence type="ECO:0008006" key="7">
    <source>
        <dbReference type="Google" id="ProtNLM"/>
    </source>
</evidence>
<proteinExistence type="predicted"/>
<evidence type="ECO:0000313" key="6">
    <source>
        <dbReference type="Proteomes" id="UP000199140"/>
    </source>
</evidence>
<dbReference type="EMBL" id="CP015367">
    <property type="protein sequence ID" value="APT31505.1"/>
    <property type="molecule type" value="Genomic_DNA"/>
</dbReference>